<protein>
    <submittedName>
        <fullName evidence="1">Uncharacterized protein</fullName>
    </submittedName>
</protein>
<name>A0AAP0PXC9_9MAGN</name>
<organism evidence="1 2">
    <name type="scientific">Stephania cephalantha</name>
    <dbReference type="NCBI Taxonomy" id="152367"/>
    <lineage>
        <taxon>Eukaryota</taxon>
        <taxon>Viridiplantae</taxon>
        <taxon>Streptophyta</taxon>
        <taxon>Embryophyta</taxon>
        <taxon>Tracheophyta</taxon>
        <taxon>Spermatophyta</taxon>
        <taxon>Magnoliopsida</taxon>
        <taxon>Ranunculales</taxon>
        <taxon>Menispermaceae</taxon>
        <taxon>Menispermoideae</taxon>
        <taxon>Cissampelideae</taxon>
        <taxon>Stephania</taxon>
    </lineage>
</organism>
<comment type="caution">
    <text evidence="1">The sequence shown here is derived from an EMBL/GenBank/DDBJ whole genome shotgun (WGS) entry which is preliminary data.</text>
</comment>
<sequence>MLYNFAERNQAKNGCQELAENRLRQLDWFYHNLIVILRSNSKKMYMNMIDRPVGGKSASKPAGGEQRPRRVYNWLAGGMPAADGDGFEGNVVQGFLSKSLSFILAYYSYLIRYLFRHGEPIDFNELYKFFFIMTILQNDSNVAPGLALWGQVGHYGIVISAMYGRLLECGVMDVV</sequence>
<evidence type="ECO:0000313" key="2">
    <source>
        <dbReference type="Proteomes" id="UP001419268"/>
    </source>
</evidence>
<dbReference type="Proteomes" id="UP001419268">
    <property type="component" value="Unassembled WGS sequence"/>
</dbReference>
<gene>
    <name evidence="1" type="ORF">Scep_004503</name>
</gene>
<reference evidence="1 2" key="1">
    <citation type="submission" date="2024-01" db="EMBL/GenBank/DDBJ databases">
        <title>Genome assemblies of Stephania.</title>
        <authorList>
            <person name="Yang L."/>
        </authorList>
    </citation>
    <scope>NUCLEOTIDE SEQUENCE [LARGE SCALE GENOMIC DNA]</scope>
    <source>
        <strain evidence="1">JXDWG</strain>
        <tissue evidence="1">Leaf</tissue>
    </source>
</reference>
<proteinExistence type="predicted"/>
<dbReference type="EMBL" id="JBBNAG010000002">
    <property type="protein sequence ID" value="KAK9157929.1"/>
    <property type="molecule type" value="Genomic_DNA"/>
</dbReference>
<keyword evidence="2" id="KW-1185">Reference proteome</keyword>
<dbReference type="AlphaFoldDB" id="A0AAP0PXC9"/>
<evidence type="ECO:0000313" key="1">
    <source>
        <dbReference type="EMBL" id="KAK9157929.1"/>
    </source>
</evidence>
<accession>A0AAP0PXC9</accession>